<dbReference type="PANTHER" id="PTHR35863">
    <property type="entry name" value="COBALT-PRECORRIN-5B C(1)-METHYLTRANSFERASE"/>
    <property type="match status" value="1"/>
</dbReference>
<feature type="non-terminal residue" evidence="5">
    <location>
        <position position="1"/>
    </location>
</feature>
<evidence type="ECO:0000256" key="1">
    <source>
        <dbReference type="ARBA" id="ARBA00022573"/>
    </source>
</evidence>
<dbReference type="GO" id="GO:0009236">
    <property type="term" value="P:cobalamin biosynthetic process"/>
    <property type="evidence" value="ECO:0007669"/>
    <property type="project" value="UniProtKB-KW"/>
</dbReference>
<dbReference type="NCBIfam" id="TIGR00312">
    <property type="entry name" value="cbiD"/>
    <property type="match status" value="1"/>
</dbReference>
<dbReference type="EMBL" id="MABE01000357">
    <property type="protein sequence ID" value="OUS40375.1"/>
    <property type="molecule type" value="Genomic_DNA"/>
</dbReference>
<dbReference type="InterPro" id="IPR002748">
    <property type="entry name" value="CbiD"/>
</dbReference>
<keyword evidence="4" id="KW-0949">S-adenosyl-L-methionine</keyword>
<dbReference type="InterPro" id="IPR036074">
    <property type="entry name" value="CbiD_sf"/>
</dbReference>
<evidence type="ECO:0000256" key="3">
    <source>
        <dbReference type="ARBA" id="ARBA00022679"/>
    </source>
</evidence>
<comment type="caution">
    <text evidence="5">The sequence shown here is derived from an EMBL/GenBank/DDBJ whole genome shotgun (WGS) entry which is preliminary data.</text>
</comment>
<gene>
    <name evidence="5" type="ORF">A9R00_06345</name>
</gene>
<dbReference type="AlphaFoldDB" id="A0A1Y5I015"/>
<keyword evidence="1" id="KW-0169">Cobalamin biosynthesis</keyword>
<proteinExistence type="inferred from homology"/>
<dbReference type="NCBIfam" id="NF000849">
    <property type="entry name" value="PRK00075.1-1"/>
    <property type="match status" value="1"/>
</dbReference>
<accession>A0A1Y5I015</accession>
<keyword evidence="3 5" id="KW-0808">Transferase</keyword>
<dbReference type="Gene3D" id="3.30.2110.10">
    <property type="entry name" value="CbiD-like"/>
    <property type="match status" value="1"/>
</dbReference>
<organism evidence="5 6">
    <name type="scientific">Oleispira antarctica</name>
    <dbReference type="NCBI Taxonomy" id="188908"/>
    <lineage>
        <taxon>Bacteria</taxon>
        <taxon>Pseudomonadati</taxon>
        <taxon>Pseudomonadota</taxon>
        <taxon>Gammaproteobacteria</taxon>
        <taxon>Oceanospirillales</taxon>
        <taxon>Oceanospirillaceae</taxon>
        <taxon>Oleispira</taxon>
    </lineage>
</organism>
<dbReference type="HAMAP" id="MF_00787">
    <property type="entry name" value="CbiD"/>
    <property type="match status" value="1"/>
</dbReference>
<dbReference type="SUPFAM" id="SSF111342">
    <property type="entry name" value="CbiD-like"/>
    <property type="match status" value="1"/>
</dbReference>
<sequence length="341" mass="36340">GNKQSSVVSVTLPKGKIVELTIHSFQNAGSVVRASTIKDAGDDPDVTHGAEVFIELKLLAVSGIVFKAAKGVGTVTRDGLALGIGEPAINPIPRKMMTEHLEKIAQQYNYQGGFEVSVGVERGDELALKTMNPRLGIIGGLSILGTTGIVRPFSCAAYIASIHQGIDVATTNGYRHIAASTGSSSETVIRDHYQLPEIALIEMGDFVGAVFKHLKNNRQRIKLDKLSICGGFGKMTKLAQGHMDLHSKASSIDLDFLAEQVTELGASAELVEQVKNANTSIEVLKLCQSNNIDLASKICQQALASARKIVPDNVELEVWAINRQSLVVGKAVESSIGKASE</sequence>
<dbReference type="PANTHER" id="PTHR35863:SF1">
    <property type="entry name" value="COBALT-PRECORRIN-5B C(1)-METHYLTRANSFERASE"/>
    <property type="match status" value="1"/>
</dbReference>
<evidence type="ECO:0000256" key="2">
    <source>
        <dbReference type="ARBA" id="ARBA00022603"/>
    </source>
</evidence>
<protein>
    <submittedName>
        <fullName evidence="5">Cobalt-precorrin-5B (C(1))-methyltransferase</fullName>
    </submittedName>
</protein>
<reference evidence="6" key="1">
    <citation type="journal article" date="2017" name="Proc. Natl. Acad. Sci. U.S.A.">
        <title>Simulation of Deepwater Horizon oil plume reveals substrate specialization within a complex community of hydrocarbon degraders.</title>
        <authorList>
            <person name="Hu P."/>
            <person name="Dubinsky E.A."/>
            <person name="Probst A.J."/>
            <person name="Wang J."/>
            <person name="Sieber C.M.K."/>
            <person name="Tom L.M."/>
            <person name="Gardinali P."/>
            <person name="Banfield J.F."/>
            <person name="Atlas R.M."/>
            <person name="Andersen G.L."/>
        </authorList>
    </citation>
    <scope>NUCLEOTIDE SEQUENCE [LARGE SCALE GENOMIC DNA]</scope>
</reference>
<dbReference type="Proteomes" id="UP000227088">
    <property type="component" value="Unassembled WGS sequence"/>
</dbReference>
<dbReference type="GO" id="GO:0008168">
    <property type="term" value="F:methyltransferase activity"/>
    <property type="evidence" value="ECO:0007669"/>
    <property type="project" value="UniProtKB-KW"/>
</dbReference>
<evidence type="ECO:0000313" key="6">
    <source>
        <dbReference type="Proteomes" id="UP000227088"/>
    </source>
</evidence>
<name>A0A1Y5I015_OLEAN</name>
<keyword evidence="2 5" id="KW-0489">Methyltransferase</keyword>
<dbReference type="Pfam" id="PF01888">
    <property type="entry name" value="CbiD"/>
    <property type="match status" value="1"/>
</dbReference>
<dbReference type="GO" id="GO:0032259">
    <property type="term" value="P:methylation"/>
    <property type="evidence" value="ECO:0007669"/>
    <property type="project" value="UniProtKB-KW"/>
</dbReference>
<dbReference type="PIRSF" id="PIRSF026782">
    <property type="entry name" value="CbiD"/>
    <property type="match status" value="1"/>
</dbReference>
<evidence type="ECO:0000256" key="4">
    <source>
        <dbReference type="ARBA" id="ARBA00022691"/>
    </source>
</evidence>
<evidence type="ECO:0000313" key="5">
    <source>
        <dbReference type="EMBL" id="OUS40375.1"/>
    </source>
</evidence>